<evidence type="ECO:0000313" key="3">
    <source>
        <dbReference type="Proteomes" id="UP000816034"/>
    </source>
</evidence>
<feature type="compositionally biased region" description="Basic residues" evidence="1">
    <location>
        <begin position="102"/>
        <end position="112"/>
    </location>
</feature>
<feature type="compositionally biased region" description="Basic and acidic residues" evidence="1">
    <location>
        <begin position="113"/>
        <end position="122"/>
    </location>
</feature>
<gene>
    <name evidence="2" type="ORF">C9374_001916</name>
</gene>
<accession>A0AA88GR44</accession>
<sequence>MNQSDFMKPQQNHASSTSTSSSFGERSTPNDNGSPTNVLPVRRRKIAKHKKAELANRLPQLRTITQANENSHAMEDTDVIEITPIVIASSQESTTSDLNSEKKKKKALKKRTPVVEKETKETKQKKRKVSRQKMYENVAKTLRNSLVVQEGMLEYVENVPPLPDKIDVNKYRNKNLLALDVGSSFSKASRIHILRGKSNSCQTSHLKFGTHKENSFPTRIFYSKSLHQFNMKPPTLKTENSNDWFELENIKKIFMVQELYTIQLHGIDFNVAHVMYQLLKGLLTQLAYRSTTDEHNNKHSTLGSYSGLILTCPTNISEIVKLVYRNCALKAINEFVNPELTLEDIYIIEEFSLLKFFSDANNISTDPTLYVDIGHLTLDITVVEYDENGESKITYRNGEVGGMSILHNIIKSETGQDSFEIMKKMFDESTKVNSENEIESIAASPEPKIIEELQSCEEKIIEAMRSIVTPLCLIILQCSITKVHFAGAITSCQYFERLLDQLFSAKGIMETLERMKPYLKDQYKEIQG</sequence>
<proteinExistence type="predicted"/>
<feature type="region of interest" description="Disordered" evidence="1">
    <location>
        <begin position="1"/>
        <end position="59"/>
    </location>
</feature>
<dbReference type="Proteomes" id="UP000816034">
    <property type="component" value="Unassembled WGS sequence"/>
</dbReference>
<feature type="compositionally biased region" description="Polar residues" evidence="1">
    <location>
        <begin position="23"/>
        <end position="37"/>
    </location>
</feature>
<keyword evidence="3" id="KW-1185">Reference proteome</keyword>
<feature type="compositionally biased region" description="Polar residues" evidence="1">
    <location>
        <begin position="1"/>
        <end position="14"/>
    </location>
</feature>
<dbReference type="EMBL" id="PYSW02000014">
    <property type="protein sequence ID" value="KAG2386881.1"/>
    <property type="molecule type" value="Genomic_DNA"/>
</dbReference>
<dbReference type="AlphaFoldDB" id="A0AA88GR44"/>
<evidence type="ECO:0000313" key="2">
    <source>
        <dbReference type="EMBL" id="KAG2386881.1"/>
    </source>
</evidence>
<organism evidence="2 3">
    <name type="scientific">Naegleria lovaniensis</name>
    <name type="common">Amoeba</name>
    <dbReference type="NCBI Taxonomy" id="51637"/>
    <lineage>
        <taxon>Eukaryota</taxon>
        <taxon>Discoba</taxon>
        <taxon>Heterolobosea</taxon>
        <taxon>Tetramitia</taxon>
        <taxon>Eutetramitia</taxon>
        <taxon>Vahlkampfiidae</taxon>
        <taxon>Naegleria</taxon>
    </lineage>
</organism>
<name>A0AA88GR44_NAELO</name>
<comment type="caution">
    <text evidence="2">The sequence shown here is derived from an EMBL/GenBank/DDBJ whole genome shotgun (WGS) entry which is preliminary data.</text>
</comment>
<dbReference type="RefSeq" id="XP_044550873.1">
    <property type="nucleotide sequence ID" value="XM_044691276.1"/>
</dbReference>
<feature type="region of interest" description="Disordered" evidence="1">
    <location>
        <begin position="91"/>
        <end position="132"/>
    </location>
</feature>
<protein>
    <submittedName>
        <fullName evidence="2">Uncharacterized protein</fullName>
    </submittedName>
</protein>
<dbReference type="GeneID" id="68094372"/>
<reference evidence="2 3" key="1">
    <citation type="journal article" date="2018" name="BMC Genomics">
        <title>The genome of Naegleria lovaniensis, the basis for a comparative approach to unravel pathogenicity factors of the human pathogenic amoeba N. fowleri.</title>
        <authorList>
            <person name="Liechti N."/>
            <person name="Schurch N."/>
            <person name="Bruggmann R."/>
            <person name="Wittwer M."/>
        </authorList>
    </citation>
    <scope>NUCLEOTIDE SEQUENCE [LARGE SCALE GENOMIC DNA]</scope>
    <source>
        <strain evidence="2 3">ATCC 30569</strain>
    </source>
</reference>
<evidence type="ECO:0000256" key="1">
    <source>
        <dbReference type="SAM" id="MobiDB-lite"/>
    </source>
</evidence>
<feature type="compositionally biased region" description="Basic residues" evidence="1">
    <location>
        <begin position="41"/>
        <end position="51"/>
    </location>
</feature>